<proteinExistence type="predicted"/>
<dbReference type="Proteomes" id="UP000620327">
    <property type="component" value="Unassembled WGS sequence"/>
</dbReference>
<accession>A0A923S6V8</accession>
<evidence type="ECO:0000313" key="2">
    <source>
        <dbReference type="Proteomes" id="UP000620327"/>
    </source>
</evidence>
<keyword evidence="2" id="KW-1185">Reference proteome</keyword>
<comment type="caution">
    <text evidence="1">The sequence shown here is derived from an EMBL/GenBank/DDBJ whole genome shotgun (WGS) entry which is preliminary data.</text>
</comment>
<name>A0A923S6V8_9FIRM</name>
<gene>
    <name evidence="1" type="ORF">H8Z83_06775</name>
</gene>
<dbReference type="EMBL" id="JACOQI010000005">
    <property type="protein sequence ID" value="MBC5770030.1"/>
    <property type="molecule type" value="Genomic_DNA"/>
</dbReference>
<reference evidence="1" key="1">
    <citation type="submission" date="2020-08" db="EMBL/GenBank/DDBJ databases">
        <title>Genome public.</title>
        <authorList>
            <person name="Liu C."/>
            <person name="Sun Q."/>
        </authorList>
    </citation>
    <scope>NUCLEOTIDE SEQUENCE</scope>
    <source>
        <strain evidence="1">BX15</strain>
    </source>
</reference>
<organism evidence="1 2">
    <name type="scientific">Dysosmobacter segnis</name>
    <dbReference type="NCBI Taxonomy" id="2763042"/>
    <lineage>
        <taxon>Bacteria</taxon>
        <taxon>Bacillati</taxon>
        <taxon>Bacillota</taxon>
        <taxon>Clostridia</taxon>
        <taxon>Eubacteriales</taxon>
        <taxon>Oscillospiraceae</taxon>
        <taxon>Dysosmobacter</taxon>
    </lineage>
</organism>
<dbReference type="AlphaFoldDB" id="A0A923S6V8"/>
<protein>
    <submittedName>
        <fullName evidence="1">Uncharacterized protein</fullName>
    </submittedName>
</protein>
<dbReference type="RefSeq" id="WP_177693566.1">
    <property type="nucleotide sequence ID" value="NZ_JACOQI010000005.1"/>
</dbReference>
<sequence>MQNFENYLCERNDTIDNAAYQLIGVLTAEDPGASLEDDPATPNWDMAIIGEVVDAVKEIIIEKVGYTCHPFYCDEVPCYLTDECDNKHCPLRRHDVEDKEKADEEKSRF</sequence>
<evidence type="ECO:0000313" key="1">
    <source>
        <dbReference type="EMBL" id="MBC5770030.1"/>
    </source>
</evidence>